<organism evidence="1 2">
    <name type="scientific">Blastopirellula marina</name>
    <dbReference type="NCBI Taxonomy" id="124"/>
    <lineage>
        <taxon>Bacteria</taxon>
        <taxon>Pseudomonadati</taxon>
        <taxon>Planctomycetota</taxon>
        <taxon>Planctomycetia</taxon>
        <taxon>Pirellulales</taxon>
        <taxon>Pirellulaceae</taxon>
        <taxon>Blastopirellula</taxon>
    </lineage>
</organism>
<evidence type="ECO:0000313" key="2">
    <source>
        <dbReference type="Proteomes" id="UP000237819"/>
    </source>
</evidence>
<evidence type="ECO:0000313" key="1">
    <source>
        <dbReference type="EMBL" id="PQO46562.1"/>
    </source>
</evidence>
<sequence length="161" mass="18504">MEDEALFLTEELDEYHSLVCREFRYAGPSSFLVWDSQAEFPHLIEFLKQVRKPAKRPSFSIDFVGCIGLALPVLSNEEFMIILPDLVAGCVTSEEFSDVSREVVNRFIDISLRSHEWLEVRPLLTDSFLERLRRGLLEVIPLAWEGRRVGKRSESVNGAFV</sequence>
<dbReference type="Proteomes" id="UP000237819">
    <property type="component" value="Unassembled WGS sequence"/>
</dbReference>
<dbReference type="AlphaFoldDB" id="A0A2S8GQ61"/>
<comment type="caution">
    <text evidence="1">The sequence shown here is derived from an EMBL/GenBank/DDBJ whole genome shotgun (WGS) entry which is preliminary data.</text>
</comment>
<accession>A0A2S8GQ61</accession>
<name>A0A2S8GQ61_9BACT</name>
<dbReference type="EMBL" id="PUHZ01000009">
    <property type="protein sequence ID" value="PQO46562.1"/>
    <property type="molecule type" value="Genomic_DNA"/>
</dbReference>
<proteinExistence type="predicted"/>
<protein>
    <submittedName>
        <fullName evidence="1">Uncharacterized protein</fullName>
    </submittedName>
</protein>
<reference evidence="1 2" key="1">
    <citation type="submission" date="2018-02" db="EMBL/GenBank/DDBJ databases">
        <title>Comparative genomes isolates from brazilian mangrove.</title>
        <authorList>
            <person name="Araujo J.E."/>
            <person name="Taketani R.G."/>
            <person name="Silva M.C.P."/>
            <person name="Loureco M.V."/>
            <person name="Andreote F.D."/>
        </authorList>
    </citation>
    <scope>NUCLEOTIDE SEQUENCE [LARGE SCALE GENOMIC DNA]</scope>
    <source>
        <strain evidence="1 2">Nap-Phe MGV</strain>
    </source>
</reference>
<gene>
    <name evidence="1" type="ORF">C5Y93_08815</name>
</gene>